<reference evidence="5 6" key="1">
    <citation type="submission" date="2019-10" db="EMBL/GenBank/DDBJ databases">
        <title>Genomic and transcriptomic insights into the perfect genentic adaptation of a filamentous nitrogen-fixing cyanobacterium to rice fields.</title>
        <authorList>
            <person name="Chen Z."/>
        </authorList>
    </citation>
    <scope>NUCLEOTIDE SEQUENCE [LARGE SCALE GENOMIC DNA]</scope>
    <source>
        <strain evidence="5">CCNUC1</strain>
    </source>
</reference>
<dbReference type="PROSITE" id="PS51393">
    <property type="entry name" value="LIPOXYGENASE_3"/>
    <property type="match status" value="1"/>
</dbReference>
<dbReference type="PANTHER" id="PTHR11771">
    <property type="entry name" value="LIPOXYGENASE"/>
    <property type="match status" value="1"/>
</dbReference>
<name>A0A5P8WGR6_9NOSO</name>
<dbReference type="EMBL" id="CP045227">
    <property type="protein sequence ID" value="QFS51810.1"/>
    <property type="molecule type" value="Genomic_DNA"/>
</dbReference>
<dbReference type="Proteomes" id="UP000326678">
    <property type="component" value="Chromosome Gxm2"/>
</dbReference>
<dbReference type="RefSeq" id="WP_152592149.1">
    <property type="nucleotide sequence ID" value="NZ_CP045227.1"/>
</dbReference>
<dbReference type="GO" id="GO:0016702">
    <property type="term" value="F:oxidoreductase activity, acting on single donors with incorporation of molecular oxygen, incorporation of two atoms of oxygen"/>
    <property type="evidence" value="ECO:0007669"/>
    <property type="project" value="InterPro"/>
</dbReference>
<dbReference type="InterPro" id="IPR036226">
    <property type="entry name" value="LipOase_C_sf"/>
</dbReference>
<dbReference type="InterPro" id="IPR000907">
    <property type="entry name" value="LipOase"/>
</dbReference>
<evidence type="ECO:0000259" key="4">
    <source>
        <dbReference type="PROSITE" id="PS51393"/>
    </source>
</evidence>
<sequence>MGIYYKSNRDIREDFELQNWIQALQRPISKQGFGVVSLPPRLTNRDQLIDILTQIIFTAGPQHSAIAWIQYQYMAFIPNMPGAIYQAIPTIKGVIRDENSLTSFLPGVEATFAQVNVMAVIGTKQDPKAFTDFGVNSFQDFQTCRLIKVLNFSSQAKQGFQTLIFYKATSLIYFLGIGRSLLHFWHNF</sequence>
<keyword evidence="2" id="KW-0560">Oxidoreductase</keyword>
<dbReference type="Gene3D" id="1.20.245.10">
    <property type="entry name" value="Lipoxygenase-1, Domain 5"/>
    <property type="match status" value="1"/>
</dbReference>
<organism evidence="5 6">
    <name type="scientific">Nostoc sphaeroides CCNUC1</name>
    <dbReference type="NCBI Taxonomy" id="2653204"/>
    <lineage>
        <taxon>Bacteria</taxon>
        <taxon>Bacillati</taxon>
        <taxon>Cyanobacteriota</taxon>
        <taxon>Cyanophyceae</taxon>
        <taxon>Nostocales</taxon>
        <taxon>Nostocaceae</taxon>
        <taxon>Nostoc</taxon>
    </lineage>
</organism>
<keyword evidence="3" id="KW-1133">Transmembrane helix</keyword>
<evidence type="ECO:0000313" key="5">
    <source>
        <dbReference type="EMBL" id="QFS51810.1"/>
    </source>
</evidence>
<evidence type="ECO:0000256" key="1">
    <source>
        <dbReference type="ARBA" id="ARBA00022723"/>
    </source>
</evidence>
<feature type="domain" description="Lipoxygenase" evidence="4">
    <location>
        <begin position="1"/>
        <end position="132"/>
    </location>
</feature>
<keyword evidence="1" id="KW-0479">Metal-binding</keyword>
<dbReference type="GO" id="GO:0046872">
    <property type="term" value="F:metal ion binding"/>
    <property type="evidence" value="ECO:0007669"/>
    <property type="project" value="UniProtKB-KW"/>
</dbReference>
<protein>
    <recommendedName>
        <fullName evidence="4">Lipoxygenase domain-containing protein</fullName>
    </recommendedName>
</protein>
<evidence type="ECO:0000313" key="6">
    <source>
        <dbReference type="Proteomes" id="UP000326678"/>
    </source>
</evidence>
<feature type="transmembrane region" description="Helical" evidence="3">
    <location>
        <begin position="164"/>
        <end position="185"/>
    </location>
</feature>
<dbReference type="SUPFAM" id="SSF48484">
    <property type="entry name" value="Lipoxigenase"/>
    <property type="match status" value="1"/>
</dbReference>
<keyword evidence="3" id="KW-0812">Transmembrane</keyword>
<dbReference type="InterPro" id="IPR013819">
    <property type="entry name" value="LipOase_C"/>
</dbReference>
<keyword evidence="6" id="KW-1185">Reference proteome</keyword>
<dbReference type="GO" id="GO:0034440">
    <property type="term" value="P:lipid oxidation"/>
    <property type="evidence" value="ECO:0007669"/>
    <property type="project" value="InterPro"/>
</dbReference>
<accession>A0A5P8WGR6</accession>
<dbReference type="KEGG" id="nsh:GXM_09304"/>
<dbReference type="AlphaFoldDB" id="A0A5P8WGR6"/>
<proteinExistence type="predicted"/>
<evidence type="ECO:0000256" key="2">
    <source>
        <dbReference type="ARBA" id="ARBA00023002"/>
    </source>
</evidence>
<dbReference type="Pfam" id="PF00305">
    <property type="entry name" value="Lipoxygenase"/>
    <property type="match status" value="1"/>
</dbReference>
<evidence type="ECO:0000256" key="3">
    <source>
        <dbReference type="SAM" id="Phobius"/>
    </source>
</evidence>
<keyword evidence="3" id="KW-0472">Membrane</keyword>
<gene>
    <name evidence="5" type="ORF">GXM_09304</name>
</gene>